<feature type="binding site" evidence="11">
    <location>
        <position position="34"/>
    </location>
    <ligand>
        <name>NAD(+)</name>
        <dbReference type="ChEBI" id="CHEBI:57540"/>
    </ligand>
</feature>
<feature type="binding site" evidence="10">
    <location>
        <begin position="142"/>
        <end position="145"/>
    </location>
    <ligand>
        <name>substrate</name>
    </ligand>
</feature>
<feature type="binding site" evidence="11">
    <location>
        <position position="256"/>
    </location>
    <ligand>
        <name>NAD(+)</name>
        <dbReference type="ChEBI" id="CHEBI:57540"/>
    </ligand>
</feature>
<evidence type="ECO:0000256" key="11">
    <source>
        <dbReference type="PIRSR" id="PIRSR500134-3"/>
    </source>
</evidence>
<name>A0AB73T8W4_9FIRM</name>
<keyword evidence="14" id="KW-1185">Reference proteome</keyword>
<evidence type="ECO:0000313" key="14">
    <source>
        <dbReference type="Proteomes" id="UP000245412"/>
    </source>
</evidence>
<dbReference type="PANTHER" id="PTHR43750">
    <property type="entry name" value="UDP-GLUCOSE 6-DEHYDROGENASE TUAD"/>
    <property type="match status" value="1"/>
</dbReference>
<evidence type="ECO:0000256" key="9">
    <source>
        <dbReference type="PIRSR" id="PIRSR500134-1"/>
    </source>
</evidence>
<dbReference type="GO" id="GO:0051287">
    <property type="term" value="F:NAD binding"/>
    <property type="evidence" value="ECO:0007669"/>
    <property type="project" value="InterPro"/>
</dbReference>
<evidence type="ECO:0000256" key="5">
    <source>
        <dbReference type="ARBA" id="ARBA00023002"/>
    </source>
</evidence>
<evidence type="ECO:0000256" key="4">
    <source>
        <dbReference type="ARBA" id="ARBA00015132"/>
    </source>
</evidence>
<feature type="binding site" evidence="10">
    <location>
        <begin position="242"/>
        <end position="246"/>
    </location>
    <ligand>
        <name>substrate</name>
    </ligand>
</feature>
<dbReference type="InterPro" id="IPR008927">
    <property type="entry name" value="6-PGluconate_DH-like_C_sf"/>
</dbReference>
<protein>
    <recommendedName>
        <fullName evidence="4 8">UDP-glucose 6-dehydrogenase</fullName>
        <ecNumber evidence="3 8">1.1.1.22</ecNumber>
    </recommendedName>
</protein>
<dbReference type="PANTHER" id="PTHR43750:SF2">
    <property type="entry name" value="UDP-GLUCOSE 6-DEHYDROGENASE"/>
    <property type="match status" value="1"/>
</dbReference>
<dbReference type="GO" id="GO:0000271">
    <property type="term" value="P:polysaccharide biosynthetic process"/>
    <property type="evidence" value="ECO:0007669"/>
    <property type="project" value="InterPro"/>
</dbReference>
<dbReference type="SMART" id="SM00984">
    <property type="entry name" value="UDPG_MGDP_dh_C"/>
    <property type="match status" value="1"/>
</dbReference>
<feature type="binding site" evidence="11">
    <location>
        <position position="314"/>
    </location>
    <ligand>
        <name>NAD(+)</name>
        <dbReference type="ChEBI" id="CHEBI:57540"/>
    </ligand>
</feature>
<evidence type="ECO:0000256" key="1">
    <source>
        <dbReference type="ARBA" id="ARBA00004701"/>
    </source>
</evidence>
<dbReference type="InterPro" id="IPR036291">
    <property type="entry name" value="NAD(P)-bd_dom_sf"/>
</dbReference>
<dbReference type="EC" id="1.1.1.22" evidence="3 8"/>
<dbReference type="SUPFAM" id="SSF48179">
    <property type="entry name" value="6-phosphogluconate dehydrogenase C-terminal domain-like"/>
    <property type="match status" value="1"/>
</dbReference>
<sequence length="388" mass="44080">MNIAVIGMGYVGLSNAILLSQNNIVTVYDIDFKKIEAIRKKQSPIEDKDITLYLQTKKLNIIATTNKLSAFTGQDYIIIATPTNYDEQKEYFDTSTVEELLTELNDFKSTATIIIKSTVPVGFTSMMNSKYKNLHIIFIPEFLREGQALHDNLYPSRIVIGEKSKIGIKISELLVSAAEKEDIPLLFTDSSEAEAIKLFSNTYLALRVSYFNELDTYAEVKGLDPKQIIEGICLDNRIGFQYNNPSFGYGGYCLPKDTKQLVANFADIPNEIIKSIVESNKTRKKFIVKQILDTRPKCVGIYRLTMKSNSDNFRSSSIIDVMRGIKSSGIKVIIYEPVLDSLYFENCLVIKELEEFKRLSDIIVANRWTSELKEVSDKVYSRDLYGRD</sequence>
<dbReference type="InterPro" id="IPR028357">
    <property type="entry name" value="UDPglc_DH_bac"/>
</dbReference>
<dbReference type="InterPro" id="IPR017476">
    <property type="entry name" value="UDP-Glc/GDP-Man"/>
</dbReference>
<feature type="binding site" evidence="11">
    <location>
        <position position="145"/>
    </location>
    <ligand>
        <name>NAD(+)</name>
        <dbReference type="ChEBI" id="CHEBI:57540"/>
    </ligand>
</feature>
<evidence type="ECO:0000256" key="8">
    <source>
        <dbReference type="PIRNR" id="PIRNR000124"/>
    </source>
</evidence>
<comment type="pathway">
    <text evidence="1">Nucleotide-sugar biosynthesis; UDP-alpha-D-glucuronate biosynthesis; UDP-alpha-D-glucuronate from UDP-alpha-D-glucose: step 1/1.</text>
</comment>
<feature type="binding site" evidence="10">
    <location>
        <position position="388"/>
    </location>
    <ligand>
        <name>substrate</name>
    </ligand>
</feature>
<evidence type="ECO:0000256" key="3">
    <source>
        <dbReference type="ARBA" id="ARBA00012954"/>
    </source>
</evidence>
<dbReference type="InterPro" id="IPR001732">
    <property type="entry name" value="UDP-Glc/GDP-Man_DH_N"/>
</dbReference>
<feature type="binding site" evidence="11">
    <location>
        <position position="83"/>
    </location>
    <ligand>
        <name>NAD(+)</name>
        <dbReference type="ChEBI" id="CHEBI:57540"/>
    </ligand>
</feature>
<feature type="binding site" evidence="11">
    <location>
        <position position="118"/>
    </location>
    <ligand>
        <name>NAD(+)</name>
        <dbReference type="ChEBI" id="CHEBI:57540"/>
    </ligand>
</feature>
<evidence type="ECO:0000313" key="13">
    <source>
        <dbReference type="EMBL" id="PWJ78640.1"/>
    </source>
</evidence>
<dbReference type="Proteomes" id="UP000245412">
    <property type="component" value="Unassembled WGS sequence"/>
</dbReference>
<gene>
    <name evidence="13" type="ORF">C7383_1018</name>
</gene>
<evidence type="ECO:0000256" key="6">
    <source>
        <dbReference type="ARBA" id="ARBA00023027"/>
    </source>
</evidence>
<dbReference type="GO" id="GO:0003979">
    <property type="term" value="F:UDP-glucose 6-dehydrogenase activity"/>
    <property type="evidence" value="ECO:0007669"/>
    <property type="project" value="UniProtKB-EC"/>
</dbReference>
<dbReference type="Gene3D" id="1.10.1040.10">
    <property type="entry name" value="N-(1-d-carboxylethyl)-l-norvaline Dehydrogenase, domain 2"/>
    <property type="match status" value="1"/>
</dbReference>
<evidence type="ECO:0000256" key="2">
    <source>
        <dbReference type="ARBA" id="ARBA00006601"/>
    </source>
</evidence>
<organism evidence="13 14">
    <name type="scientific">Murimonas intestini</name>
    <dbReference type="NCBI Taxonomy" id="1337051"/>
    <lineage>
        <taxon>Bacteria</taxon>
        <taxon>Bacillati</taxon>
        <taxon>Bacillota</taxon>
        <taxon>Clostridia</taxon>
        <taxon>Lachnospirales</taxon>
        <taxon>Lachnospiraceae</taxon>
        <taxon>Murimonas</taxon>
    </lineage>
</organism>
<dbReference type="Pfam" id="PF00984">
    <property type="entry name" value="UDPG_MGDP_dh"/>
    <property type="match status" value="1"/>
</dbReference>
<dbReference type="SUPFAM" id="SSF52413">
    <property type="entry name" value="UDP-glucose/GDP-mannose dehydrogenase C-terminal domain"/>
    <property type="match status" value="1"/>
</dbReference>
<dbReference type="SUPFAM" id="SSF51735">
    <property type="entry name" value="NAD(P)-binding Rossmann-fold domains"/>
    <property type="match status" value="1"/>
</dbReference>
<feature type="binding site" evidence="10">
    <location>
        <position position="197"/>
    </location>
    <ligand>
        <name>substrate</name>
    </ligand>
</feature>
<feature type="binding site" evidence="11">
    <location>
        <position position="29"/>
    </location>
    <ligand>
        <name>NAD(+)</name>
        <dbReference type="ChEBI" id="CHEBI:57540"/>
    </ligand>
</feature>
<proteinExistence type="inferred from homology"/>
<feature type="binding site" evidence="10">
    <location>
        <position position="306"/>
    </location>
    <ligand>
        <name>substrate</name>
    </ligand>
</feature>
<dbReference type="EMBL" id="QGGY01000001">
    <property type="protein sequence ID" value="PWJ78640.1"/>
    <property type="molecule type" value="Genomic_DNA"/>
</dbReference>
<feature type="domain" description="UDP-glucose/GDP-mannose dehydrogenase C-terminal" evidence="12">
    <location>
        <begin position="300"/>
        <end position="387"/>
    </location>
</feature>
<dbReference type="Gene3D" id="3.40.50.720">
    <property type="entry name" value="NAD(P)-binding Rossmann-like Domain"/>
    <property type="match status" value="2"/>
</dbReference>
<dbReference type="InterPro" id="IPR014027">
    <property type="entry name" value="UDP-Glc/GDP-Man_DH_C"/>
</dbReference>
<evidence type="ECO:0000256" key="7">
    <source>
        <dbReference type="ARBA" id="ARBA00047473"/>
    </source>
</evidence>
<evidence type="ECO:0000256" key="10">
    <source>
        <dbReference type="PIRSR" id="PIRSR500134-2"/>
    </source>
</evidence>
<comment type="similarity">
    <text evidence="2 8">Belongs to the UDP-glucose/GDP-mannose dehydrogenase family.</text>
</comment>
<dbReference type="PIRSF" id="PIRSF000124">
    <property type="entry name" value="UDPglc_GDPman_dh"/>
    <property type="match status" value="1"/>
</dbReference>
<dbReference type="InterPro" id="IPR036220">
    <property type="entry name" value="UDP-Glc/GDP-Man_DH_C_sf"/>
</dbReference>
<feature type="binding site" evidence="10">
    <location>
        <position position="250"/>
    </location>
    <ligand>
        <name>substrate</name>
    </ligand>
</feature>
<dbReference type="Pfam" id="PF03720">
    <property type="entry name" value="UDPG_MGDP_dh_C"/>
    <property type="match status" value="1"/>
</dbReference>
<comment type="caution">
    <text evidence="13">The sequence shown here is derived from an EMBL/GenBank/DDBJ whole genome shotgun (WGS) entry which is preliminary data.</text>
</comment>
<keyword evidence="6 8" id="KW-0520">NAD</keyword>
<feature type="binding site" evidence="10">
    <location>
        <position position="307"/>
    </location>
    <ligand>
        <name>substrate</name>
    </ligand>
</feature>
<accession>A0AB73T8W4</accession>
<dbReference type="InterPro" id="IPR014026">
    <property type="entry name" value="UDP-Glc/GDP-Man_DH_dimer"/>
</dbReference>
<feature type="active site" description="Nucleophile" evidence="9">
    <location>
        <position position="253"/>
    </location>
</feature>
<dbReference type="RefSeq" id="WP_109624095.1">
    <property type="nucleotide sequence ID" value="NZ_JANKBI010000001.1"/>
</dbReference>
<reference evidence="13 14" key="1">
    <citation type="submission" date="2018-05" db="EMBL/GenBank/DDBJ databases">
        <authorList>
            <person name="Goeker M."/>
            <person name="Huntemann M."/>
            <person name="Clum A."/>
            <person name="Pillay M."/>
            <person name="Palaniappan K."/>
            <person name="Varghese N."/>
            <person name="Mikhailova N."/>
            <person name="Stamatis D."/>
            <person name="Reddy T."/>
            <person name="Daum C."/>
            <person name="Shapiro N."/>
            <person name="Ivanova N."/>
            <person name="Kyrpides N."/>
            <person name="Woyke T."/>
        </authorList>
    </citation>
    <scope>NUCLEOTIDE SEQUENCE [LARGE SCALE GENOMIC DNA]</scope>
    <source>
        <strain evidence="13 14">DSM 26524</strain>
    </source>
</reference>
<dbReference type="InterPro" id="IPR013328">
    <property type="entry name" value="6PGD_dom2"/>
</dbReference>
<keyword evidence="5 8" id="KW-0560">Oxidoreductase</keyword>
<dbReference type="Pfam" id="PF03721">
    <property type="entry name" value="UDPG_MGDP_dh_N"/>
    <property type="match status" value="1"/>
</dbReference>
<dbReference type="PIRSF" id="PIRSF500134">
    <property type="entry name" value="UDPglc_DH_bac"/>
    <property type="match status" value="1"/>
</dbReference>
<dbReference type="AlphaFoldDB" id="A0AB73T8W4"/>
<dbReference type="NCBIfam" id="TIGR03026">
    <property type="entry name" value="NDP-sugDHase"/>
    <property type="match status" value="1"/>
</dbReference>
<comment type="catalytic activity">
    <reaction evidence="7 8">
        <text>UDP-alpha-D-glucose + 2 NAD(+) + H2O = UDP-alpha-D-glucuronate + 2 NADH + 3 H(+)</text>
        <dbReference type="Rhea" id="RHEA:23596"/>
        <dbReference type="ChEBI" id="CHEBI:15377"/>
        <dbReference type="ChEBI" id="CHEBI:15378"/>
        <dbReference type="ChEBI" id="CHEBI:57540"/>
        <dbReference type="ChEBI" id="CHEBI:57945"/>
        <dbReference type="ChEBI" id="CHEBI:58052"/>
        <dbReference type="ChEBI" id="CHEBI:58885"/>
        <dbReference type="EC" id="1.1.1.22"/>
    </reaction>
</comment>
<evidence type="ECO:0000259" key="12">
    <source>
        <dbReference type="SMART" id="SM00984"/>
    </source>
</evidence>